<dbReference type="SMART" id="SM00850">
    <property type="entry name" value="LytTR"/>
    <property type="match status" value="1"/>
</dbReference>
<protein>
    <submittedName>
        <fullName evidence="2">LytTR family transcriptional regulator</fullName>
    </submittedName>
</protein>
<dbReference type="GO" id="GO:0003677">
    <property type="term" value="F:DNA binding"/>
    <property type="evidence" value="ECO:0007669"/>
    <property type="project" value="InterPro"/>
</dbReference>
<accession>A0A9D2TZE0</accession>
<organism evidence="2 3">
    <name type="scientific">Candidatus Eisenbergiella stercorigallinarum</name>
    <dbReference type="NCBI Taxonomy" id="2838557"/>
    <lineage>
        <taxon>Bacteria</taxon>
        <taxon>Bacillati</taxon>
        <taxon>Bacillota</taxon>
        <taxon>Clostridia</taxon>
        <taxon>Lachnospirales</taxon>
        <taxon>Lachnospiraceae</taxon>
        <taxon>Eisenbergiella</taxon>
    </lineage>
</organism>
<comment type="caution">
    <text evidence="2">The sequence shown here is derived from an EMBL/GenBank/DDBJ whole genome shotgun (WGS) entry which is preliminary data.</text>
</comment>
<dbReference type="AlphaFoldDB" id="A0A9D2TZE0"/>
<dbReference type="Gene3D" id="2.40.50.1020">
    <property type="entry name" value="LytTr DNA-binding domain"/>
    <property type="match status" value="1"/>
</dbReference>
<gene>
    <name evidence="2" type="ORF">H9912_09700</name>
</gene>
<evidence type="ECO:0000313" key="2">
    <source>
        <dbReference type="EMBL" id="HJD32201.1"/>
    </source>
</evidence>
<dbReference type="InterPro" id="IPR007492">
    <property type="entry name" value="LytTR_DNA-bd_dom"/>
</dbReference>
<name>A0A9D2TZE0_9FIRM</name>
<evidence type="ECO:0000259" key="1">
    <source>
        <dbReference type="SMART" id="SM00850"/>
    </source>
</evidence>
<feature type="domain" description="HTH LytTR-type" evidence="1">
    <location>
        <begin position="8"/>
        <end position="102"/>
    </location>
</feature>
<dbReference type="Proteomes" id="UP000823851">
    <property type="component" value="Unassembled WGS sequence"/>
</dbReference>
<proteinExistence type="predicted"/>
<reference evidence="2" key="1">
    <citation type="journal article" date="2021" name="PeerJ">
        <title>Extensive microbial diversity within the chicken gut microbiome revealed by metagenomics and culture.</title>
        <authorList>
            <person name="Gilroy R."/>
            <person name="Ravi A."/>
            <person name="Getino M."/>
            <person name="Pursley I."/>
            <person name="Horton D.L."/>
            <person name="Alikhan N.F."/>
            <person name="Baker D."/>
            <person name="Gharbi K."/>
            <person name="Hall N."/>
            <person name="Watson M."/>
            <person name="Adriaenssens E.M."/>
            <person name="Foster-Nyarko E."/>
            <person name="Jarju S."/>
            <person name="Secka A."/>
            <person name="Antonio M."/>
            <person name="Oren A."/>
            <person name="Chaudhuri R.R."/>
            <person name="La Ragione R."/>
            <person name="Hildebrand F."/>
            <person name="Pallen M.J."/>
        </authorList>
    </citation>
    <scope>NUCLEOTIDE SEQUENCE</scope>
    <source>
        <strain evidence="2">ChiHjej8B7-25341</strain>
    </source>
</reference>
<sequence length="116" mass="13793">MLELKWGSKSLCVPMHRITRIQSSNKGVDVYLQGAGRPQWADVSFSKVEEMLDEEYFLRISRGLLVQMNYILCMEQNVCRFRDGTSSLISRREKKDIRRKYNDFLFRGMMEEEENE</sequence>
<dbReference type="Pfam" id="PF04397">
    <property type="entry name" value="LytTR"/>
    <property type="match status" value="1"/>
</dbReference>
<evidence type="ECO:0000313" key="3">
    <source>
        <dbReference type="Proteomes" id="UP000823851"/>
    </source>
</evidence>
<dbReference type="EMBL" id="DWUW01000275">
    <property type="protein sequence ID" value="HJD32201.1"/>
    <property type="molecule type" value="Genomic_DNA"/>
</dbReference>
<reference evidence="2" key="2">
    <citation type="submission" date="2021-04" db="EMBL/GenBank/DDBJ databases">
        <authorList>
            <person name="Gilroy R."/>
        </authorList>
    </citation>
    <scope>NUCLEOTIDE SEQUENCE</scope>
    <source>
        <strain evidence="2">ChiHjej8B7-25341</strain>
    </source>
</reference>